<keyword evidence="2" id="KW-1185">Reference proteome</keyword>
<proteinExistence type="predicted"/>
<evidence type="ECO:0000313" key="2">
    <source>
        <dbReference type="Proteomes" id="UP000031668"/>
    </source>
</evidence>
<organism evidence="1 2">
    <name type="scientific">Thelohanellus kitauei</name>
    <name type="common">Myxosporean</name>
    <dbReference type="NCBI Taxonomy" id="669202"/>
    <lineage>
        <taxon>Eukaryota</taxon>
        <taxon>Metazoa</taxon>
        <taxon>Cnidaria</taxon>
        <taxon>Myxozoa</taxon>
        <taxon>Myxosporea</taxon>
        <taxon>Bivalvulida</taxon>
        <taxon>Platysporina</taxon>
        <taxon>Myxobolidae</taxon>
        <taxon>Thelohanellus</taxon>
    </lineage>
</organism>
<dbReference type="AlphaFoldDB" id="A0A0C2JHS8"/>
<dbReference type="Proteomes" id="UP000031668">
    <property type="component" value="Unassembled WGS sequence"/>
</dbReference>
<evidence type="ECO:0008006" key="3">
    <source>
        <dbReference type="Google" id="ProtNLM"/>
    </source>
</evidence>
<dbReference type="EMBL" id="JWZT01002674">
    <property type="protein sequence ID" value="KII68868.1"/>
    <property type="molecule type" value="Genomic_DNA"/>
</dbReference>
<dbReference type="OrthoDB" id="5984630at2759"/>
<name>A0A0C2JHS8_THEKT</name>
<sequence>MAQLQIITVDKVVRKLSTLKRISAAGPDEIFYNPWILLFDSENTTPPLDLLNRIICERTVMDCLKLAKTILLPKTETANPTNIDYFRPISISNTLYRILTGLLAARIQRESRSIFKKSQRSFRRCDRCLLNTGDLIQTKSGKNKKTL</sequence>
<gene>
    <name evidence="1" type="ORF">RF11_02667</name>
</gene>
<reference evidence="1 2" key="1">
    <citation type="journal article" date="2014" name="Genome Biol. Evol.">
        <title>The genome of the myxosporean Thelohanellus kitauei shows adaptations to nutrient acquisition within its fish host.</title>
        <authorList>
            <person name="Yang Y."/>
            <person name="Xiong J."/>
            <person name="Zhou Z."/>
            <person name="Huo F."/>
            <person name="Miao W."/>
            <person name="Ran C."/>
            <person name="Liu Y."/>
            <person name="Zhang J."/>
            <person name="Feng J."/>
            <person name="Wang M."/>
            <person name="Wang M."/>
            <person name="Wang L."/>
            <person name="Yao B."/>
        </authorList>
    </citation>
    <scope>NUCLEOTIDE SEQUENCE [LARGE SCALE GENOMIC DNA]</scope>
    <source>
        <strain evidence="1">Wuqing</strain>
    </source>
</reference>
<comment type="caution">
    <text evidence="1">The sequence shown here is derived from an EMBL/GenBank/DDBJ whole genome shotgun (WGS) entry which is preliminary data.</text>
</comment>
<protein>
    <recommendedName>
        <fullName evidence="3">Reverse transcriptase domain-containing protein</fullName>
    </recommendedName>
</protein>
<accession>A0A0C2JHS8</accession>
<dbReference type="PANTHER" id="PTHR19446">
    <property type="entry name" value="REVERSE TRANSCRIPTASES"/>
    <property type="match status" value="1"/>
</dbReference>
<evidence type="ECO:0000313" key="1">
    <source>
        <dbReference type="EMBL" id="KII68868.1"/>
    </source>
</evidence>